<name>A0AA40FRB9_9HYME</name>
<organism evidence="1 2">
    <name type="scientific">Melipona bicolor</name>
    <dbReference type="NCBI Taxonomy" id="60889"/>
    <lineage>
        <taxon>Eukaryota</taxon>
        <taxon>Metazoa</taxon>
        <taxon>Ecdysozoa</taxon>
        <taxon>Arthropoda</taxon>
        <taxon>Hexapoda</taxon>
        <taxon>Insecta</taxon>
        <taxon>Pterygota</taxon>
        <taxon>Neoptera</taxon>
        <taxon>Endopterygota</taxon>
        <taxon>Hymenoptera</taxon>
        <taxon>Apocrita</taxon>
        <taxon>Aculeata</taxon>
        <taxon>Apoidea</taxon>
        <taxon>Anthophila</taxon>
        <taxon>Apidae</taxon>
        <taxon>Melipona</taxon>
    </lineage>
</organism>
<reference evidence="1" key="1">
    <citation type="submission" date="2021-10" db="EMBL/GenBank/DDBJ databases">
        <title>Melipona bicolor Genome sequencing and assembly.</title>
        <authorList>
            <person name="Araujo N.S."/>
            <person name="Arias M.C."/>
        </authorList>
    </citation>
    <scope>NUCLEOTIDE SEQUENCE</scope>
    <source>
        <strain evidence="1">USP_2M_L1-L4_2017</strain>
        <tissue evidence="1">Whole body</tissue>
    </source>
</reference>
<protein>
    <submittedName>
        <fullName evidence="1">Uncharacterized protein</fullName>
    </submittedName>
</protein>
<dbReference type="AlphaFoldDB" id="A0AA40FRB9"/>
<comment type="caution">
    <text evidence="1">The sequence shown here is derived from an EMBL/GenBank/DDBJ whole genome shotgun (WGS) entry which is preliminary data.</text>
</comment>
<evidence type="ECO:0000313" key="1">
    <source>
        <dbReference type="EMBL" id="KAK1123590.1"/>
    </source>
</evidence>
<evidence type="ECO:0000313" key="2">
    <source>
        <dbReference type="Proteomes" id="UP001177670"/>
    </source>
</evidence>
<gene>
    <name evidence="1" type="ORF">K0M31_008291</name>
</gene>
<keyword evidence="2" id="KW-1185">Reference proteome</keyword>
<proteinExistence type="predicted"/>
<dbReference type="Proteomes" id="UP001177670">
    <property type="component" value="Unassembled WGS sequence"/>
</dbReference>
<sequence length="170" mass="18921">MCIMIQEYPFDLLFQLLHFKDNHLFSERNEWIIKQGDLMGQQCVETDPPSLPVDDQSGNETAHAACPWPISVTSRHSCDGYYPGNYCTMAESRRQLRGGHLRIANACQTNWNSLLKILAHRVASANSRATAAAAAFAARGIQRCCMYYSLATQYVAGDLADCYCAHAPAE</sequence>
<dbReference type="EMBL" id="JAHYIQ010000020">
    <property type="protein sequence ID" value="KAK1123590.1"/>
    <property type="molecule type" value="Genomic_DNA"/>
</dbReference>
<accession>A0AA40FRB9</accession>